<dbReference type="OrthoDB" id="339325at2759"/>
<evidence type="ECO:0000259" key="1">
    <source>
        <dbReference type="PROSITE" id="PS50011"/>
    </source>
</evidence>
<dbReference type="CDD" id="cd13999">
    <property type="entry name" value="STKc_MAP3K-like"/>
    <property type="match status" value="1"/>
</dbReference>
<evidence type="ECO:0000313" key="2">
    <source>
        <dbReference type="EMBL" id="EAY13310.1"/>
    </source>
</evidence>
<dbReference type="InterPro" id="IPR011989">
    <property type="entry name" value="ARM-like"/>
</dbReference>
<dbReference type="SUPFAM" id="SSF56112">
    <property type="entry name" value="Protein kinase-like (PK-like)"/>
    <property type="match status" value="1"/>
</dbReference>
<gene>
    <name evidence="2" type="ORF">TVAG_164190</name>
</gene>
<evidence type="ECO:0000313" key="3">
    <source>
        <dbReference type="Proteomes" id="UP000001542"/>
    </source>
</evidence>
<dbReference type="Gene3D" id="1.10.510.10">
    <property type="entry name" value="Transferase(Phosphotransferase) domain 1"/>
    <property type="match status" value="1"/>
</dbReference>
<dbReference type="SMART" id="SM00220">
    <property type="entry name" value="S_TKc"/>
    <property type="match status" value="1"/>
</dbReference>
<dbReference type="PROSITE" id="PS00108">
    <property type="entry name" value="PROTEIN_KINASE_ST"/>
    <property type="match status" value="1"/>
</dbReference>
<dbReference type="InParanoid" id="A2E1W1"/>
<dbReference type="SUPFAM" id="SSF48371">
    <property type="entry name" value="ARM repeat"/>
    <property type="match status" value="1"/>
</dbReference>
<dbReference type="InterPro" id="IPR050167">
    <property type="entry name" value="Ser_Thr_protein_kinase"/>
</dbReference>
<dbReference type="PRINTS" id="PR00109">
    <property type="entry name" value="TYRKINASE"/>
</dbReference>
<reference evidence="2" key="2">
    <citation type="journal article" date="2007" name="Science">
        <title>Draft genome sequence of the sexually transmitted pathogen Trichomonas vaginalis.</title>
        <authorList>
            <person name="Carlton J.M."/>
            <person name="Hirt R.P."/>
            <person name="Silva J.C."/>
            <person name="Delcher A.L."/>
            <person name="Schatz M."/>
            <person name="Zhao Q."/>
            <person name="Wortman J.R."/>
            <person name="Bidwell S.L."/>
            <person name="Alsmark U.C.M."/>
            <person name="Besteiro S."/>
            <person name="Sicheritz-Ponten T."/>
            <person name="Noel C.J."/>
            <person name="Dacks J.B."/>
            <person name="Foster P.G."/>
            <person name="Simillion C."/>
            <person name="Van de Peer Y."/>
            <person name="Miranda-Saavedra D."/>
            <person name="Barton G.J."/>
            <person name="Westrop G.D."/>
            <person name="Mueller S."/>
            <person name="Dessi D."/>
            <person name="Fiori P.L."/>
            <person name="Ren Q."/>
            <person name="Paulsen I."/>
            <person name="Zhang H."/>
            <person name="Bastida-Corcuera F.D."/>
            <person name="Simoes-Barbosa A."/>
            <person name="Brown M.T."/>
            <person name="Hayes R.D."/>
            <person name="Mukherjee M."/>
            <person name="Okumura C.Y."/>
            <person name="Schneider R."/>
            <person name="Smith A.J."/>
            <person name="Vanacova S."/>
            <person name="Villalvazo M."/>
            <person name="Haas B.J."/>
            <person name="Pertea M."/>
            <person name="Feldblyum T.V."/>
            <person name="Utterback T.R."/>
            <person name="Shu C.L."/>
            <person name="Osoegawa K."/>
            <person name="de Jong P.J."/>
            <person name="Hrdy I."/>
            <person name="Horvathova L."/>
            <person name="Zubacova Z."/>
            <person name="Dolezal P."/>
            <person name="Malik S.B."/>
            <person name="Logsdon J.M. Jr."/>
            <person name="Henze K."/>
            <person name="Gupta A."/>
            <person name="Wang C.C."/>
            <person name="Dunne R.L."/>
            <person name="Upcroft J.A."/>
            <person name="Upcroft P."/>
            <person name="White O."/>
            <person name="Salzberg S.L."/>
            <person name="Tang P."/>
            <person name="Chiu C.-H."/>
            <person name="Lee Y.-S."/>
            <person name="Embley T.M."/>
            <person name="Coombs G.H."/>
            <person name="Mottram J.C."/>
            <person name="Tachezy J."/>
            <person name="Fraser-Liggett C.M."/>
            <person name="Johnson P.J."/>
        </authorList>
    </citation>
    <scope>NUCLEOTIDE SEQUENCE [LARGE SCALE GENOMIC DNA]</scope>
    <source>
        <strain evidence="2">G3</strain>
    </source>
</reference>
<protein>
    <submittedName>
        <fullName evidence="2">TKL family protein kinase</fullName>
    </submittedName>
</protein>
<dbReference type="InterPro" id="IPR016024">
    <property type="entry name" value="ARM-type_fold"/>
</dbReference>
<dbReference type="GO" id="GO:0005737">
    <property type="term" value="C:cytoplasm"/>
    <property type="evidence" value="ECO:0000318"/>
    <property type="project" value="GO_Central"/>
</dbReference>
<keyword evidence="2" id="KW-0808">Transferase</keyword>
<organism evidence="2 3">
    <name type="scientific">Trichomonas vaginalis (strain ATCC PRA-98 / G3)</name>
    <dbReference type="NCBI Taxonomy" id="412133"/>
    <lineage>
        <taxon>Eukaryota</taxon>
        <taxon>Metamonada</taxon>
        <taxon>Parabasalia</taxon>
        <taxon>Trichomonadida</taxon>
        <taxon>Trichomonadidae</taxon>
        <taxon>Trichomonas</taxon>
    </lineage>
</organism>
<dbReference type="Proteomes" id="UP000001542">
    <property type="component" value="Unassembled WGS sequence"/>
</dbReference>
<dbReference type="Gene3D" id="1.25.10.10">
    <property type="entry name" value="Leucine-rich Repeat Variant"/>
    <property type="match status" value="2"/>
</dbReference>
<accession>A2E1W1</accession>
<dbReference type="InterPro" id="IPR011009">
    <property type="entry name" value="Kinase-like_dom_sf"/>
</dbReference>
<dbReference type="VEuPathDB" id="TrichDB:TVAG_164190"/>
<dbReference type="GO" id="GO:0004672">
    <property type="term" value="F:protein kinase activity"/>
    <property type="evidence" value="ECO:0000318"/>
    <property type="project" value="GO_Central"/>
</dbReference>
<dbReference type="STRING" id="5722.A2E1W1"/>
<name>A2E1W1_TRIV3</name>
<dbReference type="InterPro" id="IPR000719">
    <property type="entry name" value="Prot_kinase_dom"/>
</dbReference>
<dbReference type="Pfam" id="PF07714">
    <property type="entry name" value="PK_Tyr_Ser-Thr"/>
    <property type="match status" value="1"/>
</dbReference>
<dbReference type="InterPro" id="IPR008271">
    <property type="entry name" value="Ser/Thr_kinase_AS"/>
</dbReference>
<keyword evidence="3" id="KW-1185">Reference proteome</keyword>
<dbReference type="PANTHER" id="PTHR23257:SF958">
    <property type="entry name" value="SERINE_THREONINE-PROTEIN KINASE WNK4"/>
    <property type="match status" value="1"/>
</dbReference>
<dbReference type="eggNOG" id="KOG0192">
    <property type="taxonomic scope" value="Eukaryota"/>
</dbReference>
<feature type="domain" description="Protein kinase" evidence="1">
    <location>
        <begin position="224"/>
        <end position="481"/>
    </location>
</feature>
<dbReference type="GO" id="GO:0005524">
    <property type="term" value="F:ATP binding"/>
    <property type="evidence" value="ECO:0007669"/>
    <property type="project" value="InterPro"/>
</dbReference>
<dbReference type="VEuPathDB" id="TrichDB:TVAGG3_0036560"/>
<dbReference type="PANTHER" id="PTHR23257">
    <property type="entry name" value="SERINE-THREONINE PROTEIN KINASE"/>
    <property type="match status" value="1"/>
</dbReference>
<dbReference type="KEGG" id="tva:4771292"/>
<dbReference type="PROSITE" id="PS50011">
    <property type="entry name" value="PROTEIN_KINASE_DOM"/>
    <property type="match status" value="1"/>
</dbReference>
<dbReference type="GO" id="GO:0007165">
    <property type="term" value="P:signal transduction"/>
    <property type="evidence" value="ECO:0000318"/>
    <property type="project" value="GO_Central"/>
</dbReference>
<reference evidence="2" key="1">
    <citation type="submission" date="2006-10" db="EMBL/GenBank/DDBJ databases">
        <authorList>
            <person name="Amadeo P."/>
            <person name="Zhao Q."/>
            <person name="Wortman J."/>
            <person name="Fraser-Liggett C."/>
            <person name="Carlton J."/>
        </authorList>
    </citation>
    <scope>NUCLEOTIDE SEQUENCE</scope>
    <source>
        <strain evidence="2">G3</strain>
    </source>
</reference>
<dbReference type="EMBL" id="DS113287">
    <property type="protein sequence ID" value="EAY13310.1"/>
    <property type="molecule type" value="Genomic_DNA"/>
</dbReference>
<sequence length="1117" mass="125457">MPVGNDTITTLPAWLQNIRSEAYSILTQYKNIVIHRAKLALLCSELLAFHKSQINVPNRQVTPGENTNLQLLSKLITDMRNVFISFSEQNFLQVLIKANPCKFINQLNEFRVQFNKCCIELNFTKNEPCPINPIQTRIDDASDMAGIIEMIDLALETQANRFTAEQKQVFELRKQECIEAVEKYNEIEAASKEQKDQLLRNMTAEEVTENLKEFKEWNINPDDFELQKRLGSGTFADVYLGYQKSTGLLVGFKKLKTQQFKFHDFQMYKREIQIFSSLKHYAILPFVGASIQHPYCLVTEFMSNGNLFERLRKATTPFDGTRKTICALGIAEGMAYMHSKNIMHRDLKSLNILLDSDDFPKICDFGMSRNIEGADVLTGGIGTYRWMAPEVLDSRPYTFKADVYSYAIVLWELLTQDVPFHGLSEIQVSMNVIQKDARPLFPQNCPQKIVKLIKRCWDRDPDQRPDFETIAKMFKCGLISFPGTNQDQVNAYISQFSSHESNLGEFDINKVTEKSIDQIIMEMEGEQTISTALAKLKLIDDKNNWQNLLRNSEVIRAIVDQMKSCSLAQTSFDLVQCFYPLSCDSVMCQSFVKLGGTQALLELILKFGSANMPKAIESLTNVMAIDNNVKLTAEHFAKLASFLGTTELSIRISSTDLLSLVVRRRAFETDTAVISIINSVLGNAIREAKLELLKATLKLIKLLLPYQKAINFLARGEGPTTILDILQHDDEEVLCDTLDIMRALIGEIQQPQKAIQSYSSLFVKVVSHGSIQLMTKALYVVGVIVHSPFAFKLFNDSEPGFQQCLKQNNTTIAAYSLQLMFALLSNQSSFQAFSGLGEYIVPHLNSDKPGIAALAASCLTVIIMNLQDKVQGKVFVETLANFVKTALNNDILRQPALRLTGVVSMSFAGAKFLDNSGCIPLLQSCLSNSDCETRKLAFMAFAAFTQSYPLSANANNAVDDFVKALDDDKVAPYPLICIRCITSDPCGALHCVQHINRITKLFENDDDETLETTFSTVENIVSDPSSAGTLDTNHDIKCVVQAMSKFTSIPAFRERALAILDEASKFHYGRAALRKYQIVDFCKEQINNSSVPSTLKKYYVRIISRTKASDSADSKKS</sequence>
<keyword evidence="2" id="KW-0418">Kinase</keyword>
<dbReference type="AlphaFoldDB" id="A2E1W1"/>
<dbReference type="SMR" id="A2E1W1"/>
<dbReference type="InterPro" id="IPR001245">
    <property type="entry name" value="Ser-Thr/Tyr_kinase_cat_dom"/>
</dbReference>
<dbReference type="RefSeq" id="XP_001325533.1">
    <property type="nucleotide sequence ID" value="XM_001325498.1"/>
</dbReference>
<proteinExistence type="predicted"/>